<evidence type="ECO:0000313" key="2">
    <source>
        <dbReference type="Proteomes" id="UP000248148"/>
    </source>
</evidence>
<dbReference type="EMBL" id="QJTI01000006">
    <property type="protein sequence ID" value="PYF03578.1"/>
    <property type="molecule type" value="Genomic_DNA"/>
</dbReference>
<gene>
    <name evidence="1" type="ORF">BJ122_10669</name>
</gene>
<proteinExistence type="predicted"/>
<evidence type="ECO:0000313" key="1">
    <source>
        <dbReference type="EMBL" id="PYF03578.1"/>
    </source>
</evidence>
<dbReference type="OrthoDB" id="8255265at2"/>
<keyword evidence="2" id="KW-1185">Reference proteome</keyword>
<dbReference type="AlphaFoldDB" id="A0A318TKA9"/>
<protein>
    <submittedName>
        <fullName evidence="1">Uncharacterized protein</fullName>
    </submittedName>
</protein>
<dbReference type="RefSeq" id="WP_027277036.1">
    <property type="nucleotide sequence ID" value="NZ_QJTI01000006.1"/>
</dbReference>
<dbReference type="Proteomes" id="UP000248148">
    <property type="component" value="Unassembled WGS sequence"/>
</dbReference>
<accession>A0A318TKA9</accession>
<comment type="caution">
    <text evidence="1">The sequence shown here is derived from an EMBL/GenBank/DDBJ whole genome shotgun (WGS) entry which is preliminary data.</text>
</comment>
<sequence length="75" mass="8592">MALYIVKFFKEILGENGRQSEVCQSFVEVEADNSGEACEKAKKRFCESERLDHWSLHADRLHVSECERPAATPHP</sequence>
<reference evidence="1 2" key="1">
    <citation type="submission" date="2018-06" db="EMBL/GenBank/DDBJ databases">
        <title>Genomic Encyclopedia of Archaeal and Bacterial Type Strains, Phase II (KMG-II): from individual species to whole genera.</title>
        <authorList>
            <person name="Goeker M."/>
        </authorList>
    </citation>
    <scope>NUCLEOTIDE SEQUENCE [LARGE SCALE GENOMIC DNA]</scope>
    <source>
        <strain evidence="1 2">JCM 11668</strain>
    </source>
</reference>
<organism evidence="1 2">
    <name type="scientific">Rhodopseudomonas faecalis</name>
    <dbReference type="NCBI Taxonomy" id="99655"/>
    <lineage>
        <taxon>Bacteria</taxon>
        <taxon>Pseudomonadati</taxon>
        <taxon>Pseudomonadota</taxon>
        <taxon>Alphaproteobacteria</taxon>
        <taxon>Hyphomicrobiales</taxon>
        <taxon>Nitrobacteraceae</taxon>
        <taxon>Rhodopseudomonas</taxon>
    </lineage>
</organism>
<name>A0A318TKA9_9BRAD</name>